<keyword evidence="1" id="KW-0472">Membrane</keyword>
<evidence type="ECO:0000256" key="1">
    <source>
        <dbReference type="SAM" id="Phobius"/>
    </source>
</evidence>
<reference evidence="2" key="1">
    <citation type="submission" date="2019-02" db="EMBL/GenBank/DDBJ databases">
        <authorList>
            <person name="Li S.-H."/>
        </authorList>
    </citation>
    <scope>NUCLEOTIDE SEQUENCE</scope>
    <source>
        <strain evidence="2">IMCC14734</strain>
    </source>
</reference>
<sequence length="171" mass="18055">MNENSSLLSVQDHIRSETKKNIVINLVLNAAIAYGTLHSLTEISTWGEHGYGKDLIITGFILSAILGAIFIGLFRRKRNKEEIIPTGTEGLALAWLLPYNPWLAAPWMGVLGAALAAPLLLGLLALLGVEALSPVAYATIKGIWAAALSAVVVPIAILQGLRAPPAGVLTS</sequence>
<accession>A0ABT3TAS4</accession>
<name>A0ABT3TAS4_9GAMM</name>
<dbReference type="EMBL" id="SHNN01000001">
    <property type="protein sequence ID" value="MCX2979290.1"/>
    <property type="molecule type" value="Genomic_DNA"/>
</dbReference>
<feature type="transmembrane region" description="Helical" evidence="1">
    <location>
        <begin position="135"/>
        <end position="158"/>
    </location>
</feature>
<keyword evidence="3" id="KW-1185">Reference proteome</keyword>
<feature type="transmembrane region" description="Helical" evidence="1">
    <location>
        <begin position="107"/>
        <end position="129"/>
    </location>
</feature>
<organism evidence="2 3">
    <name type="scientific">Candidatus Litorirhabdus singularis</name>
    <dbReference type="NCBI Taxonomy" id="2518993"/>
    <lineage>
        <taxon>Bacteria</taxon>
        <taxon>Pseudomonadati</taxon>
        <taxon>Pseudomonadota</taxon>
        <taxon>Gammaproteobacteria</taxon>
        <taxon>Cellvibrionales</taxon>
        <taxon>Halieaceae</taxon>
        <taxon>Candidatus Litorirhabdus</taxon>
    </lineage>
</organism>
<feature type="transmembrane region" description="Helical" evidence="1">
    <location>
        <begin position="21"/>
        <end position="40"/>
    </location>
</feature>
<dbReference type="RefSeq" id="WP_279243292.1">
    <property type="nucleotide sequence ID" value="NZ_SHNN01000001.1"/>
</dbReference>
<evidence type="ECO:0000313" key="3">
    <source>
        <dbReference type="Proteomes" id="UP001143362"/>
    </source>
</evidence>
<gene>
    <name evidence="2" type="ORF">EYC98_00245</name>
</gene>
<dbReference type="Proteomes" id="UP001143362">
    <property type="component" value="Unassembled WGS sequence"/>
</dbReference>
<comment type="caution">
    <text evidence="2">The sequence shown here is derived from an EMBL/GenBank/DDBJ whole genome shotgun (WGS) entry which is preliminary data.</text>
</comment>
<proteinExistence type="predicted"/>
<feature type="transmembrane region" description="Helical" evidence="1">
    <location>
        <begin position="55"/>
        <end position="74"/>
    </location>
</feature>
<keyword evidence="1" id="KW-1133">Transmembrane helix</keyword>
<evidence type="ECO:0000313" key="2">
    <source>
        <dbReference type="EMBL" id="MCX2979290.1"/>
    </source>
</evidence>
<keyword evidence="1" id="KW-0812">Transmembrane</keyword>
<protein>
    <submittedName>
        <fullName evidence="2">Uncharacterized protein</fullName>
    </submittedName>
</protein>